<reference evidence="2" key="1">
    <citation type="submission" date="2015-12" db="EMBL/GenBank/DDBJ databases">
        <title>De novo transcriptome assembly of four potential Pierce s Disease insect vectors from Arizona vineyards.</title>
        <authorList>
            <person name="Tassone E.E."/>
        </authorList>
    </citation>
    <scope>NUCLEOTIDE SEQUENCE</scope>
</reference>
<gene>
    <name evidence="2" type="ORF">g.45541</name>
</gene>
<feature type="compositionally biased region" description="Polar residues" evidence="1">
    <location>
        <begin position="1"/>
        <end position="16"/>
    </location>
</feature>
<dbReference type="EMBL" id="GEDC01008456">
    <property type="protein sequence ID" value="JAS28842.1"/>
    <property type="molecule type" value="Transcribed_RNA"/>
</dbReference>
<evidence type="ECO:0000256" key="1">
    <source>
        <dbReference type="SAM" id="MobiDB-lite"/>
    </source>
</evidence>
<feature type="non-terminal residue" evidence="2">
    <location>
        <position position="204"/>
    </location>
</feature>
<feature type="compositionally biased region" description="Basic and acidic residues" evidence="1">
    <location>
        <begin position="30"/>
        <end position="43"/>
    </location>
</feature>
<sequence>KERQFSNLDNVSNYDHQNYRYGPEYFSPDDNIKENQNSDKTTEDCNKVKKADMICIICNNLKTSGSYEQCSYSSSPDANSYTYSTERIYGSTVPSHIKRSKRKVENEKVFIKNSNENNTNSRYINKKLSNNFKHKENIRNKRLKRKQLVDRHNNSSYKLPNYYEKSQNFLNKPKRKGNGKSNPHSALNNTLKEKDIKTNILNNK</sequence>
<feature type="region of interest" description="Disordered" evidence="1">
    <location>
        <begin position="1"/>
        <end position="43"/>
    </location>
</feature>
<organism evidence="2">
    <name type="scientific">Clastoptera arizonana</name>
    <name type="common">Arizona spittle bug</name>
    <dbReference type="NCBI Taxonomy" id="38151"/>
    <lineage>
        <taxon>Eukaryota</taxon>
        <taxon>Metazoa</taxon>
        <taxon>Ecdysozoa</taxon>
        <taxon>Arthropoda</taxon>
        <taxon>Hexapoda</taxon>
        <taxon>Insecta</taxon>
        <taxon>Pterygota</taxon>
        <taxon>Neoptera</taxon>
        <taxon>Paraneoptera</taxon>
        <taxon>Hemiptera</taxon>
        <taxon>Auchenorrhyncha</taxon>
        <taxon>Cercopoidea</taxon>
        <taxon>Clastopteridae</taxon>
        <taxon>Clastoptera</taxon>
    </lineage>
</organism>
<proteinExistence type="predicted"/>
<feature type="non-terminal residue" evidence="2">
    <location>
        <position position="1"/>
    </location>
</feature>
<accession>A0A1B6DT33</accession>
<evidence type="ECO:0000313" key="2">
    <source>
        <dbReference type="EMBL" id="JAS28842.1"/>
    </source>
</evidence>
<protein>
    <submittedName>
        <fullName evidence="2">Uncharacterized protein</fullName>
    </submittedName>
</protein>
<dbReference type="AlphaFoldDB" id="A0A1B6DT33"/>
<name>A0A1B6DT33_9HEMI</name>
<feature type="region of interest" description="Disordered" evidence="1">
    <location>
        <begin position="169"/>
        <end position="204"/>
    </location>
</feature>
<feature type="compositionally biased region" description="Polar residues" evidence="1">
    <location>
        <begin position="179"/>
        <end position="190"/>
    </location>
</feature>